<feature type="compositionally biased region" description="Basic and acidic residues" evidence="1">
    <location>
        <begin position="165"/>
        <end position="177"/>
    </location>
</feature>
<evidence type="ECO:0000256" key="1">
    <source>
        <dbReference type="SAM" id="MobiDB-lite"/>
    </source>
</evidence>
<sequence length="561" mass="63453">MGVPKRNPGVRMLCGVDVARGYCGHQNIAHCSVDHESSCHLCSFGHLLQSSHKDLQNFLFSEYYFFDFTCAIIVNSKYQNDRGPDQVVVRNRRNLIPKTSLFRPSSLIEIRSKRDTTDIDVWWKRFQDDTLQSSPLLTNASRSSENPKRKGKKNKKGRRKKNRKKDSQSAEDHARVTKYPEKRFHLLGGADLNLDLGYASTKTPGGTKWIDGLIDTNDPGFSNKGEIRAYSMKVAKKIPEPDAEQIRNLIKERNATKTEEEHGRVTEATRPPPNFDYPREIPRPFEERRNPEMSTIATQDVSSKPPSETFNPETPIMATTVSYTQNELEKFMFQPRPTPKQTHYVIPPPSVSEDFHPRPLDVVIVKDLGVKTPPPTIRVEYTTPTTLMTRELTPAPTSMPKHKRKENFVIQLNVFTSNALCIARTMTALWCAGQCATLIPFLMGSCIGVKCLLAPHFILDALFLVVVFITSITITVFSLMLYTIVDEMPAPTLLEWIVFAVVLDVILVFYTIAFTISLRCAEILFDKPSTYPSKNPTYQNGSYYVTSPDAGFSGAAREQFV</sequence>
<evidence type="ECO:0000256" key="2">
    <source>
        <dbReference type="SAM" id="Phobius"/>
    </source>
</evidence>
<dbReference type="OrthoDB" id="5822207at2759"/>
<feature type="compositionally biased region" description="Polar residues" evidence="1">
    <location>
        <begin position="134"/>
        <end position="144"/>
    </location>
</feature>
<reference evidence="3 4" key="2">
    <citation type="journal article" date="2019" name="G3 (Bethesda)">
        <title>Hybrid Assembly of the Genome of the Entomopathogenic Nematode Steinernema carpocapsae Identifies the X-Chromosome.</title>
        <authorList>
            <person name="Serra L."/>
            <person name="Macchietto M."/>
            <person name="Macias-Munoz A."/>
            <person name="McGill C.J."/>
            <person name="Rodriguez I.M."/>
            <person name="Rodriguez B."/>
            <person name="Murad R."/>
            <person name="Mortazavi A."/>
        </authorList>
    </citation>
    <scope>NUCLEOTIDE SEQUENCE [LARGE SCALE GENOMIC DNA]</scope>
    <source>
        <strain evidence="3 4">ALL</strain>
    </source>
</reference>
<keyword evidence="2" id="KW-1133">Transmembrane helix</keyword>
<keyword evidence="2" id="KW-0472">Membrane</keyword>
<reference evidence="3 4" key="1">
    <citation type="journal article" date="2015" name="Genome Biol.">
        <title>Comparative genomics of Steinernema reveals deeply conserved gene regulatory networks.</title>
        <authorList>
            <person name="Dillman A.R."/>
            <person name="Macchietto M."/>
            <person name="Porter C.F."/>
            <person name="Rogers A."/>
            <person name="Williams B."/>
            <person name="Antoshechkin I."/>
            <person name="Lee M.M."/>
            <person name="Goodwin Z."/>
            <person name="Lu X."/>
            <person name="Lewis E.E."/>
            <person name="Goodrich-Blair H."/>
            <person name="Stock S.P."/>
            <person name="Adams B.J."/>
            <person name="Sternberg P.W."/>
            <person name="Mortazavi A."/>
        </authorList>
    </citation>
    <scope>NUCLEOTIDE SEQUENCE [LARGE SCALE GENOMIC DNA]</scope>
    <source>
        <strain evidence="3 4">ALL</strain>
    </source>
</reference>
<protein>
    <submittedName>
        <fullName evidence="3">Uncharacterized protein</fullName>
    </submittedName>
</protein>
<feature type="transmembrane region" description="Helical" evidence="2">
    <location>
        <begin position="461"/>
        <end position="484"/>
    </location>
</feature>
<organism evidence="3 4">
    <name type="scientific">Steinernema carpocapsae</name>
    <name type="common">Entomopathogenic nematode</name>
    <dbReference type="NCBI Taxonomy" id="34508"/>
    <lineage>
        <taxon>Eukaryota</taxon>
        <taxon>Metazoa</taxon>
        <taxon>Ecdysozoa</taxon>
        <taxon>Nematoda</taxon>
        <taxon>Chromadorea</taxon>
        <taxon>Rhabditida</taxon>
        <taxon>Tylenchina</taxon>
        <taxon>Panagrolaimomorpha</taxon>
        <taxon>Strongyloidoidea</taxon>
        <taxon>Steinernematidae</taxon>
        <taxon>Steinernema</taxon>
    </lineage>
</organism>
<keyword evidence="2" id="KW-0812">Transmembrane</keyword>
<keyword evidence="4" id="KW-1185">Reference proteome</keyword>
<feature type="region of interest" description="Disordered" evidence="1">
    <location>
        <begin position="134"/>
        <end position="177"/>
    </location>
</feature>
<evidence type="ECO:0000313" key="3">
    <source>
        <dbReference type="EMBL" id="TKR59437.1"/>
    </source>
</evidence>
<accession>A0A4U5LTN1</accession>
<feature type="transmembrane region" description="Helical" evidence="2">
    <location>
        <begin position="496"/>
        <end position="518"/>
    </location>
</feature>
<dbReference type="EMBL" id="AZBU02000012">
    <property type="protein sequence ID" value="TKR59437.1"/>
    <property type="molecule type" value="Genomic_DNA"/>
</dbReference>
<dbReference type="AlphaFoldDB" id="A0A4U5LTN1"/>
<feature type="compositionally biased region" description="Basic residues" evidence="1">
    <location>
        <begin position="149"/>
        <end position="164"/>
    </location>
</feature>
<feature type="region of interest" description="Disordered" evidence="1">
    <location>
        <begin position="252"/>
        <end position="280"/>
    </location>
</feature>
<proteinExistence type="predicted"/>
<gene>
    <name evidence="3" type="ORF">L596_029105</name>
</gene>
<feature type="transmembrane region" description="Helical" evidence="2">
    <location>
        <begin position="427"/>
        <end position="449"/>
    </location>
</feature>
<evidence type="ECO:0000313" key="4">
    <source>
        <dbReference type="Proteomes" id="UP000298663"/>
    </source>
</evidence>
<dbReference type="Proteomes" id="UP000298663">
    <property type="component" value="Unassembled WGS sequence"/>
</dbReference>
<feature type="compositionally biased region" description="Basic and acidic residues" evidence="1">
    <location>
        <begin position="252"/>
        <end position="267"/>
    </location>
</feature>
<comment type="caution">
    <text evidence="3">The sequence shown here is derived from an EMBL/GenBank/DDBJ whole genome shotgun (WGS) entry which is preliminary data.</text>
</comment>
<name>A0A4U5LTN1_STECR</name>